<evidence type="ECO:0000313" key="3">
    <source>
        <dbReference type="Proteomes" id="UP001140949"/>
    </source>
</evidence>
<name>A0AAX6GB85_IRIPA</name>
<proteinExistence type="predicted"/>
<evidence type="ECO:0000313" key="2">
    <source>
        <dbReference type="EMBL" id="KAJ6825491.1"/>
    </source>
</evidence>
<reference evidence="2" key="2">
    <citation type="submission" date="2023-04" db="EMBL/GenBank/DDBJ databases">
        <authorList>
            <person name="Bruccoleri R.E."/>
            <person name="Oakeley E.J."/>
            <person name="Faust A.-M."/>
            <person name="Dessus-Babus S."/>
            <person name="Altorfer M."/>
            <person name="Burckhardt D."/>
            <person name="Oertli M."/>
            <person name="Naumann U."/>
            <person name="Petersen F."/>
            <person name="Wong J."/>
        </authorList>
    </citation>
    <scope>NUCLEOTIDE SEQUENCE</scope>
    <source>
        <strain evidence="2">GSM-AAB239-AS_SAM_17_03QT</strain>
        <tissue evidence="2">Leaf</tissue>
    </source>
</reference>
<evidence type="ECO:0000256" key="1">
    <source>
        <dbReference type="SAM" id="MobiDB-lite"/>
    </source>
</evidence>
<protein>
    <submittedName>
        <fullName evidence="2">Pollen-specific leucine-rich repeat extensin-like protein 3</fullName>
    </submittedName>
</protein>
<dbReference type="EMBL" id="JANAVB010021600">
    <property type="protein sequence ID" value="KAJ6825491.1"/>
    <property type="molecule type" value="Genomic_DNA"/>
</dbReference>
<feature type="region of interest" description="Disordered" evidence="1">
    <location>
        <begin position="48"/>
        <end position="156"/>
    </location>
</feature>
<gene>
    <name evidence="2" type="ORF">M6B38_376410</name>
</gene>
<organism evidence="2 3">
    <name type="scientific">Iris pallida</name>
    <name type="common">Sweet iris</name>
    <dbReference type="NCBI Taxonomy" id="29817"/>
    <lineage>
        <taxon>Eukaryota</taxon>
        <taxon>Viridiplantae</taxon>
        <taxon>Streptophyta</taxon>
        <taxon>Embryophyta</taxon>
        <taxon>Tracheophyta</taxon>
        <taxon>Spermatophyta</taxon>
        <taxon>Magnoliopsida</taxon>
        <taxon>Liliopsida</taxon>
        <taxon>Asparagales</taxon>
        <taxon>Iridaceae</taxon>
        <taxon>Iridoideae</taxon>
        <taxon>Irideae</taxon>
        <taxon>Iris</taxon>
    </lineage>
</organism>
<reference evidence="2" key="1">
    <citation type="journal article" date="2023" name="GigaByte">
        <title>Genome assembly of the bearded iris, Iris pallida Lam.</title>
        <authorList>
            <person name="Bruccoleri R.E."/>
            <person name="Oakeley E.J."/>
            <person name="Faust A.M.E."/>
            <person name="Altorfer M."/>
            <person name="Dessus-Babus S."/>
            <person name="Burckhardt D."/>
            <person name="Oertli M."/>
            <person name="Naumann U."/>
            <person name="Petersen F."/>
            <person name="Wong J."/>
        </authorList>
    </citation>
    <scope>NUCLEOTIDE SEQUENCE</scope>
    <source>
        <strain evidence="2">GSM-AAB239-AS_SAM_17_03QT</strain>
    </source>
</reference>
<accession>A0AAX6GB85</accession>
<sequence>MGHRKCLASEPYTLCTSERGSHRRAGGSGRHTVLEELRSWLLAGPARRCRSASGGTDLRPTDGKRRSASFRSSRLGGGLAPGGGDRLPGELRDRALERKSRWPQVAQERVTEERARLRGGTASSGGVGGDAGGRHGTGREASGQGLARCGGCRGAARRGKAGSRLAVLGITSALVRRKKAVVKVGGGGGTIVVVGGGLLW</sequence>
<feature type="compositionally biased region" description="Gly residues" evidence="1">
    <location>
        <begin position="75"/>
        <end position="86"/>
    </location>
</feature>
<feature type="compositionally biased region" description="Basic and acidic residues" evidence="1">
    <location>
        <begin position="87"/>
        <end position="100"/>
    </location>
</feature>
<feature type="compositionally biased region" description="Gly residues" evidence="1">
    <location>
        <begin position="122"/>
        <end position="135"/>
    </location>
</feature>
<comment type="caution">
    <text evidence="2">The sequence shown here is derived from an EMBL/GenBank/DDBJ whole genome shotgun (WGS) entry which is preliminary data.</text>
</comment>
<dbReference type="Proteomes" id="UP001140949">
    <property type="component" value="Unassembled WGS sequence"/>
</dbReference>
<dbReference type="AlphaFoldDB" id="A0AAX6GB85"/>
<keyword evidence="3" id="KW-1185">Reference proteome</keyword>